<feature type="transmembrane region" description="Helical" evidence="1">
    <location>
        <begin position="132"/>
        <end position="154"/>
    </location>
</feature>
<protein>
    <submittedName>
        <fullName evidence="2">Uncharacterized protein</fullName>
    </submittedName>
</protein>
<dbReference type="EMBL" id="PQXH01000558">
    <property type="protein sequence ID" value="TGO06777.1"/>
    <property type="molecule type" value="Genomic_DNA"/>
</dbReference>
<proteinExistence type="predicted"/>
<keyword evidence="1" id="KW-0812">Transmembrane</keyword>
<sequence length="167" mass="19134">MPLNLPSSLRLKPSLAHMRVQRHFRTWHSLSSDSENIRLTNRMEGRNNSGQSQNSRDPKYEYGATNYTNMLLQLDRIPTIYNLLASAMTWILLAGYLVLPSTFTSLQKSTTMAEEAGEAGAVVLRAYQNLPLLWVAAIFCVIGASGMAWLWWMWKLNYVWLINRIIL</sequence>
<keyword evidence="3" id="KW-1185">Reference proteome</keyword>
<accession>A0A4Z1EBC7</accession>
<evidence type="ECO:0000313" key="3">
    <source>
        <dbReference type="Proteomes" id="UP000297777"/>
    </source>
</evidence>
<organism evidence="2 3">
    <name type="scientific">Botrytis tulipae</name>
    <dbReference type="NCBI Taxonomy" id="87230"/>
    <lineage>
        <taxon>Eukaryota</taxon>
        <taxon>Fungi</taxon>
        <taxon>Dikarya</taxon>
        <taxon>Ascomycota</taxon>
        <taxon>Pezizomycotina</taxon>
        <taxon>Leotiomycetes</taxon>
        <taxon>Helotiales</taxon>
        <taxon>Sclerotiniaceae</taxon>
        <taxon>Botrytis</taxon>
    </lineage>
</organism>
<gene>
    <name evidence="2" type="ORF">BTUL_0564g00010</name>
</gene>
<dbReference type="Proteomes" id="UP000297777">
    <property type="component" value="Unassembled WGS sequence"/>
</dbReference>
<reference evidence="2 3" key="1">
    <citation type="submission" date="2017-12" db="EMBL/GenBank/DDBJ databases">
        <title>Comparative genomics of Botrytis spp.</title>
        <authorList>
            <person name="Valero-Jimenez C.A."/>
            <person name="Tapia P."/>
            <person name="Veloso J."/>
            <person name="Silva-Moreno E."/>
            <person name="Staats M."/>
            <person name="Valdes J.H."/>
            <person name="Van Kan J.A.L."/>
        </authorList>
    </citation>
    <scope>NUCLEOTIDE SEQUENCE [LARGE SCALE GENOMIC DNA]</scope>
    <source>
        <strain evidence="2 3">Bt9001</strain>
    </source>
</reference>
<comment type="caution">
    <text evidence="2">The sequence shown here is derived from an EMBL/GenBank/DDBJ whole genome shotgun (WGS) entry which is preliminary data.</text>
</comment>
<feature type="transmembrane region" description="Helical" evidence="1">
    <location>
        <begin position="80"/>
        <end position="99"/>
    </location>
</feature>
<evidence type="ECO:0000313" key="2">
    <source>
        <dbReference type="EMBL" id="TGO06777.1"/>
    </source>
</evidence>
<name>A0A4Z1EBC7_9HELO</name>
<keyword evidence="1" id="KW-0472">Membrane</keyword>
<keyword evidence="1" id="KW-1133">Transmembrane helix</keyword>
<dbReference type="OrthoDB" id="3254104at2759"/>
<dbReference type="AlphaFoldDB" id="A0A4Z1EBC7"/>
<evidence type="ECO:0000256" key="1">
    <source>
        <dbReference type="SAM" id="Phobius"/>
    </source>
</evidence>